<gene>
    <name evidence="2" type="ORF">CVIRNUC_010320</name>
</gene>
<proteinExistence type="predicted"/>
<organism evidence="2 3">
    <name type="scientific">Coccomyxa viridis</name>
    <dbReference type="NCBI Taxonomy" id="1274662"/>
    <lineage>
        <taxon>Eukaryota</taxon>
        <taxon>Viridiplantae</taxon>
        <taxon>Chlorophyta</taxon>
        <taxon>core chlorophytes</taxon>
        <taxon>Trebouxiophyceae</taxon>
        <taxon>Trebouxiophyceae incertae sedis</taxon>
        <taxon>Coccomyxaceae</taxon>
        <taxon>Coccomyxa</taxon>
    </lineage>
</organism>
<sequence length="393" mass="45303">MKMLNRLRRSYKSFLKPFRNSLAQDGDHQGKAFSWHSRCISRSQDMCLDTFRRVSAANVLVDVHNWTASQRSYCSERETCTAPEKEVQKQHRLYLYQRGKSREVPLKDHQDVRSHVPRTPQQENEETQSAEQDSTPEQREATQTFDADADRLFREGLKHRSGQTTIERHVREDNPAFPTLLYNMSIRVMRGYWAGGFLKMVSRDFDALNLLYGCMAAYGMVLELWSKQEWEALEGMVSPRLLKVLRAMADEYRASNLEFRIEPEGGCVARLEAMQFLSPSGLARFTEDPTEGASEWSQGAGGPEGWPTFCLKALMGMRQYTHGSWHLVITIAFRGCLCTTEVNASGQVVREILDRQPQRWRFCSSETLSLQAMDWNMFDPAAHEQWSLLDIVH</sequence>
<evidence type="ECO:0000256" key="1">
    <source>
        <dbReference type="SAM" id="MobiDB-lite"/>
    </source>
</evidence>
<dbReference type="SUPFAM" id="SSF54427">
    <property type="entry name" value="NTF2-like"/>
    <property type="match status" value="1"/>
</dbReference>
<evidence type="ECO:0000313" key="2">
    <source>
        <dbReference type="EMBL" id="CAK0787104.1"/>
    </source>
</evidence>
<evidence type="ECO:0000313" key="3">
    <source>
        <dbReference type="Proteomes" id="UP001314263"/>
    </source>
</evidence>
<protein>
    <submittedName>
        <fullName evidence="2">Uncharacterized protein</fullName>
    </submittedName>
</protein>
<dbReference type="Proteomes" id="UP001314263">
    <property type="component" value="Unassembled WGS sequence"/>
</dbReference>
<name>A0AAV1IJ04_9CHLO</name>
<dbReference type="Gene3D" id="3.10.450.240">
    <property type="match status" value="1"/>
</dbReference>
<reference evidence="2 3" key="1">
    <citation type="submission" date="2023-10" db="EMBL/GenBank/DDBJ databases">
        <authorList>
            <person name="Maclean D."/>
            <person name="Macfadyen A."/>
        </authorList>
    </citation>
    <scope>NUCLEOTIDE SEQUENCE [LARGE SCALE GENOMIC DNA]</scope>
</reference>
<dbReference type="InterPro" id="IPR032710">
    <property type="entry name" value="NTF2-like_dom_sf"/>
</dbReference>
<comment type="caution">
    <text evidence="2">The sequence shown here is derived from an EMBL/GenBank/DDBJ whole genome shotgun (WGS) entry which is preliminary data.</text>
</comment>
<feature type="compositionally biased region" description="Basic and acidic residues" evidence="1">
    <location>
        <begin position="100"/>
        <end position="114"/>
    </location>
</feature>
<dbReference type="AlphaFoldDB" id="A0AAV1IJ04"/>
<feature type="region of interest" description="Disordered" evidence="1">
    <location>
        <begin position="98"/>
        <end position="146"/>
    </location>
</feature>
<dbReference type="EMBL" id="CAUYUE010000016">
    <property type="protein sequence ID" value="CAK0787104.1"/>
    <property type="molecule type" value="Genomic_DNA"/>
</dbReference>
<keyword evidence="3" id="KW-1185">Reference proteome</keyword>
<accession>A0AAV1IJ04</accession>
<feature type="compositionally biased region" description="Polar residues" evidence="1">
    <location>
        <begin position="129"/>
        <end position="145"/>
    </location>
</feature>